<reference evidence="7 8" key="1">
    <citation type="submission" date="2016-10" db="EMBL/GenBank/DDBJ databases">
        <authorList>
            <person name="de Groot N.N."/>
        </authorList>
    </citation>
    <scope>NUCLEOTIDE SEQUENCE [LARGE SCALE GENOMIC DNA]</scope>
    <source>
        <strain evidence="7 8">DSM 2179</strain>
    </source>
</reference>
<dbReference type="STRING" id="84035.SAMN05660742_12125"/>
<name>A0A1H7CDL4_9FIRM</name>
<keyword evidence="5" id="KW-0802">TPR repeat</keyword>
<organism evidence="7 8">
    <name type="scientific">Propionispira arboris</name>
    <dbReference type="NCBI Taxonomy" id="84035"/>
    <lineage>
        <taxon>Bacteria</taxon>
        <taxon>Bacillati</taxon>
        <taxon>Bacillota</taxon>
        <taxon>Negativicutes</taxon>
        <taxon>Selenomonadales</taxon>
        <taxon>Selenomonadaceae</taxon>
        <taxon>Propionispira</taxon>
    </lineage>
</organism>
<dbReference type="Proteomes" id="UP000199662">
    <property type="component" value="Unassembled WGS sequence"/>
</dbReference>
<keyword evidence="4" id="KW-0677">Repeat</keyword>
<dbReference type="AlphaFoldDB" id="A0A1H7CDL4"/>
<dbReference type="InterPro" id="IPR029489">
    <property type="entry name" value="OGT/SEC/SPY_C"/>
</dbReference>
<gene>
    <name evidence="7" type="ORF">SAMN05660742_12125</name>
</gene>
<keyword evidence="8" id="KW-1185">Reference proteome</keyword>
<dbReference type="PANTHER" id="PTHR44835">
    <property type="entry name" value="UDP-N-ACETYLGLUCOSAMINE--PEPTIDE N-ACETYLGLUCOSAMINYLTRANSFERASE SPINDLY-RELATED"/>
    <property type="match status" value="1"/>
</dbReference>
<dbReference type="PANTHER" id="PTHR44835:SF1">
    <property type="entry name" value="PROTEIN O-GLCNAC TRANSFERASE"/>
    <property type="match status" value="1"/>
</dbReference>
<feature type="domain" description="O-GlcNAc transferase C-terminal" evidence="6">
    <location>
        <begin position="7"/>
        <end position="157"/>
    </location>
</feature>
<dbReference type="EMBL" id="FNZK01000021">
    <property type="protein sequence ID" value="SEJ87566.1"/>
    <property type="molecule type" value="Genomic_DNA"/>
</dbReference>
<dbReference type="Gene3D" id="3.40.50.11380">
    <property type="match status" value="1"/>
</dbReference>
<dbReference type="Pfam" id="PF13844">
    <property type="entry name" value="Glyco_transf_41"/>
    <property type="match status" value="2"/>
</dbReference>
<sequence>MRKEVLAKRKIKIGYLVPSWQDADVIFFRRQLLIDYTRLDFQVYCYVDGLVASYQEFQDGVSRWRDVSNFSIEKAVQLIHHDRLDILVDLSGYHHNRFWAILGFKPASVQICFVGSYNTTKLTTVDYIFTDKYCDPMGRKEDYFTEKLYRLSQTHFCYTVPQSITPNELPFEENGYITFGSLHHFTRVTDGFLQIWAEILKQLPTARLLLKSRVFGSGASCQEVRYRLDRLGFPVERVELLSVQYTDKELYPYIDIILDTFPYTGGETTCEAIYRGIPVLTLAGSQHKGRLGYSILKNISLEECIAQSEQEYIKKALLLAGNSYKLKYLHKNLPERILKSPLMDSPRFVSRVERAYNEIIKLL</sequence>
<comment type="pathway">
    <text evidence="1">Protein modification; protein glycosylation.</text>
</comment>
<keyword evidence="2" id="KW-0328">Glycosyltransferase</keyword>
<feature type="domain" description="O-GlcNAc transferase C-terminal" evidence="6">
    <location>
        <begin position="177"/>
        <end position="350"/>
    </location>
</feature>
<dbReference type="RefSeq" id="WP_177177644.1">
    <property type="nucleotide sequence ID" value="NZ_FNZK01000021.1"/>
</dbReference>
<evidence type="ECO:0000313" key="7">
    <source>
        <dbReference type="EMBL" id="SEJ87566.1"/>
    </source>
</evidence>
<evidence type="ECO:0000256" key="1">
    <source>
        <dbReference type="ARBA" id="ARBA00004922"/>
    </source>
</evidence>
<evidence type="ECO:0000313" key="8">
    <source>
        <dbReference type="Proteomes" id="UP000199662"/>
    </source>
</evidence>
<evidence type="ECO:0000256" key="4">
    <source>
        <dbReference type="ARBA" id="ARBA00022737"/>
    </source>
</evidence>
<evidence type="ECO:0000259" key="6">
    <source>
        <dbReference type="Pfam" id="PF13844"/>
    </source>
</evidence>
<keyword evidence="3 7" id="KW-0808">Transferase</keyword>
<protein>
    <submittedName>
        <fullName evidence="7">Glycosyl transferase family 41</fullName>
    </submittedName>
</protein>
<accession>A0A1H7CDL4</accession>
<dbReference type="InterPro" id="IPR051939">
    <property type="entry name" value="Glycosyltr_41/O-GlcNAc_trsf"/>
</dbReference>
<proteinExistence type="predicted"/>
<evidence type="ECO:0000256" key="3">
    <source>
        <dbReference type="ARBA" id="ARBA00022679"/>
    </source>
</evidence>
<dbReference type="GO" id="GO:0016757">
    <property type="term" value="F:glycosyltransferase activity"/>
    <property type="evidence" value="ECO:0007669"/>
    <property type="project" value="UniProtKB-KW"/>
</dbReference>
<evidence type="ECO:0000256" key="5">
    <source>
        <dbReference type="ARBA" id="ARBA00022803"/>
    </source>
</evidence>
<dbReference type="Gene3D" id="3.40.50.2000">
    <property type="entry name" value="Glycogen Phosphorylase B"/>
    <property type="match status" value="1"/>
</dbReference>
<evidence type="ECO:0000256" key="2">
    <source>
        <dbReference type="ARBA" id="ARBA00022676"/>
    </source>
</evidence>